<evidence type="ECO:0000313" key="2">
    <source>
        <dbReference type="Proteomes" id="UP000672657"/>
    </source>
</evidence>
<organism evidence="1 2">
    <name type="scientific">Cupriavidus numazuensis</name>
    <dbReference type="NCBI Taxonomy" id="221992"/>
    <lineage>
        <taxon>Bacteria</taxon>
        <taxon>Pseudomonadati</taxon>
        <taxon>Pseudomonadota</taxon>
        <taxon>Betaproteobacteria</taxon>
        <taxon>Burkholderiales</taxon>
        <taxon>Burkholderiaceae</taxon>
        <taxon>Cupriavidus</taxon>
    </lineage>
</organism>
<dbReference type="EMBL" id="CAJPVI010000102">
    <property type="protein sequence ID" value="CAG2161002.1"/>
    <property type="molecule type" value="Genomic_DNA"/>
</dbReference>
<accession>A0ABM8TW65</accession>
<sequence>MAWNGAAVPNDSMPVAAKVALLRNPKRSLAPDTHGKGLVGRLVDFRHCEPHAGCVEILSSVRESGSRIYSRSVDCESIRNINLPDPDASDSQ</sequence>
<protein>
    <submittedName>
        <fullName evidence="1">Uncharacterized protein</fullName>
    </submittedName>
</protein>
<dbReference type="Proteomes" id="UP000672657">
    <property type="component" value="Unassembled WGS sequence"/>
</dbReference>
<keyword evidence="2" id="KW-1185">Reference proteome</keyword>
<comment type="caution">
    <text evidence="1">The sequence shown here is derived from an EMBL/GenBank/DDBJ whole genome shotgun (WGS) entry which is preliminary data.</text>
</comment>
<evidence type="ECO:0000313" key="1">
    <source>
        <dbReference type="EMBL" id="CAG2161002.1"/>
    </source>
</evidence>
<gene>
    <name evidence="1" type="ORF">LMG26411_07924</name>
</gene>
<name>A0ABM8TW65_9BURK</name>
<proteinExistence type="predicted"/>
<reference evidence="1 2" key="1">
    <citation type="submission" date="2021-03" db="EMBL/GenBank/DDBJ databases">
        <authorList>
            <person name="Peeters C."/>
        </authorList>
    </citation>
    <scope>NUCLEOTIDE SEQUENCE [LARGE SCALE GENOMIC DNA]</scope>
    <source>
        <strain evidence="1 2">LMG 26411</strain>
    </source>
</reference>